<name>A0ABU2EIZ3_9BURK</name>
<proteinExistence type="inferred from homology"/>
<feature type="transmembrane region" description="Helical" evidence="7">
    <location>
        <begin position="393"/>
        <end position="411"/>
    </location>
</feature>
<dbReference type="Proteomes" id="UP001246576">
    <property type="component" value="Unassembled WGS sequence"/>
</dbReference>
<evidence type="ECO:0000256" key="2">
    <source>
        <dbReference type="ARBA" id="ARBA00007977"/>
    </source>
</evidence>
<keyword evidence="4 7" id="KW-0812">Transmembrane</keyword>
<comment type="subcellular location">
    <subcellularLocation>
        <location evidence="1">Cell membrane</location>
        <topology evidence="1">Multi-pass membrane protein</topology>
    </subcellularLocation>
</comment>
<feature type="transmembrane region" description="Helical" evidence="7">
    <location>
        <begin position="270"/>
        <end position="292"/>
    </location>
</feature>
<feature type="transmembrane region" description="Helical" evidence="7">
    <location>
        <begin position="208"/>
        <end position="231"/>
    </location>
</feature>
<evidence type="ECO:0000256" key="1">
    <source>
        <dbReference type="ARBA" id="ARBA00004651"/>
    </source>
</evidence>
<protein>
    <submittedName>
        <fullName evidence="8">Sulfate exporter family transporter</fullName>
    </submittedName>
</protein>
<dbReference type="InterPro" id="IPR018383">
    <property type="entry name" value="UPF0324_pro"/>
</dbReference>
<feature type="transmembrane region" description="Helical" evidence="7">
    <location>
        <begin position="344"/>
        <end position="372"/>
    </location>
</feature>
<evidence type="ECO:0000256" key="6">
    <source>
        <dbReference type="ARBA" id="ARBA00023136"/>
    </source>
</evidence>
<feature type="transmembrane region" description="Helical" evidence="7">
    <location>
        <begin position="151"/>
        <end position="169"/>
    </location>
</feature>
<dbReference type="EMBL" id="JAVLSJ010000002">
    <property type="protein sequence ID" value="MDR9847793.1"/>
    <property type="molecule type" value="Genomic_DNA"/>
</dbReference>
<gene>
    <name evidence="8" type="ORF">RI048_06150</name>
</gene>
<feature type="transmembrane region" description="Helical" evidence="7">
    <location>
        <begin position="181"/>
        <end position="202"/>
    </location>
</feature>
<sequence length="494" mass="52517">MSNPVIANAVNSQVGQQARFNEDWLALGIGLLIFALALSGLAGANLLGWVVSTSVWHAPAGALGPTAKSYAGLGGIGALLATYVALLAVLSLGASLLKLRVGRFAAAFTVVFALAYLSWFVGNNAYLAAVTPADLQKFGIDWSLRLTNEGGFVVALIVGLVISNVFPRFADWLKEAIRPELYIKIAIVILGGFIAVTIAGKLSLASSVLLRGLAAIVEAYLIYWAVVYFVARKWFGFSREWAAPLASGISICGVAASIATGGAIRSRPAVPVLVSSLVVIFAVIEVLVLPFLAQAFLSHEPLVAAAWLGLAVKTDGAAVAAGGITEALIQAKNAAEGIHYQSGWILGTTATVKVFIDVFIGIWAFILAYIWTNHVNVQPGQPRARAAEIWERFPKFILGFVATFLVGFWLATTSSPDTLAKLTPSVGVANTFRVIFFILTFFSIGVLSNFRKLWEDGLGKLVAVYVVSLFGFVIWVGLLVSWIFFAGVKPPLAN</sequence>
<keyword evidence="9" id="KW-1185">Reference proteome</keyword>
<evidence type="ECO:0000313" key="8">
    <source>
        <dbReference type="EMBL" id="MDR9847793.1"/>
    </source>
</evidence>
<evidence type="ECO:0000313" key="9">
    <source>
        <dbReference type="Proteomes" id="UP001246576"/>
    </source>
</evidence>
<keyword evidence="5 7" id="KW-1133">Transmembrane helix</keyword>
<feature type="transmembrane region" description="Helical" evidence="7">
    <location>
        <begin position="70"/>
        <end position="92"/>
    </location>
</feature>
<dbReference type="RefSeq" id="WP_121045462.1">
    <property type="nucleotide sequence ID" value="NZ_JAVLSJ010000002.1"/>
</dbReference>
<feature type="transmembrane region" description="Helical" evidence="7">
    <location>
        <begin position="104"/>
        <end position="122"/>
    </location>
</feature>
<feature type="transmembrane region" description="Helical" evidence="7">
    <location>
        <begin position="243"/>
        <end position="264"/>
    </location>
</feature>
<evidence type="ECO:0000256" key="7">
    <source>
        <dbReference type="SAM" id="Phobius"/>
    </source>
</evidence>
<organism evidence="8 9">
    <name type="scientific">Herbaspirillum huttiense subsp. lycopersici</name>
    <dbReference type="NCBI Taxonomy" id="3074428"/>
    <lineage>
        <taxon>Bacteria</taxon>
        <taxon>Pseudomonadati</taxon>
        <taxon>Pseudomonadota</taxon>
        <taxon>Betaproteobacteria</taxon>
        <taxon>Burkholderiales</taxon>
        <taxon>Oxalobacteraceae</taxon>
        <taxon>Herbaspirillum</taxon>
    </lineage>
</organism>
<dbReference type="PANTHER" id="PTHR30106">
    <property type="entry name" value="INNER MEMBRANE PROTEIN YEIH-RELATED"/>
    <property type="match status" value="1"/>
</dbReference>
<evidence type="ECO:0000256" key="4">
    <source>
        <dbReference type="ARBA" id="ARBA00022692"/>
    </source>
</evidence>
<accession>A0ABU2EIZ3</accession>
<dbReference type="Pfam" id="PF03601">
    <property type="entry name" value="Cons_hypoth698"/>
    <property type="match status" value="1"/>
</dbReference>
<reference evidence="8" key="1">
    <citation type="submission" date="2023-09" db="EMBL/GenBank/DDBJ databases">
        <title>Description of first Herbaspirillum huttiense subsp. nephrolepsisexaltata and Herbaspirillum huttiense subsp. lycopersicon.</title>
        <authorList>
            <person name="Poudel M."/>
            <person name="Sharma A."/>
            <person name="Goss E."/>
            <person name="Tapia J.H."/>
            <person name="Harmon C.M."/>
            <person name="Jones J.B."/>
        </authorList>
    </citation>
    <scope>NUCLEOTIDE SEQUENCE</scope>
    <source>
        <strain evidence="8">SE1</strain>
    </source>
</reference>
<keyword evidence="3" id="KW-1003">Cell membrane</keyword>
<feature type="transmembrane region" description="Helical" evidence="7">
    <location>
        <begin position="462"/>
        <end position="485"/>
    </location>
</feature>
<feature type="transmembrane region" description="Helical" evidence="7">
    <location>
        <begin position="24"/>
        <end position="50"/>
    </location>
</feature>
<evidence type="ECO:0000256" key="3">
    <source>
        <dbReference type="ARBA" id="ARBA00022475"/>
    </source>
</evidence>
<dbReference type="PANTHER" id="PTHR30106:SF1">
    <property type="entry name" value="UPF0324 MEMBRANE PROTEIN FN0533"/>
    <property type="match status" value="1"/>
</dbReference>
<keyword evidence="6 7" id="KW-0472">Membrane</keyword>
<comment type="caution">
    <text evidence="8">The sequence shown here is derived from an EMBL/GenBank/DDBJ whole genome shotgun (WGS) entry which is preliminary data.</text>
</comment>
<evidence type="ECO:0000256" key="5">
    <source>
        <dbReference type="ARBA" id="ARBA00022989"/>
    </source>
</evidence>
<feature type="transmembrane region" description="Helical" evidence="7">
    <location>
        <begin position="431"/>
        <end position="450"/>
    </location>
</feature>
<comment type="similarity">
    <text evidence="2">Belongs to the UPF0324 family.</text>
</comment>